<proteinExistence type="predicted"/>
<keyword evidence="1" id="KW-0175">Coiled coil</keyword>
<organism evidence="2 3">
    <name type="scientific">Acidicapsa dinghuensis</name>
    <dbReference type="NCBI Taxonomy" id="2218256"/>
    <lineage>
        <taxon>Bacteria</taxon>
        <taxon>Pseudomonadati</taxon>
        <taxon>Acidobacteriota</taxon>
        <taxon>Terriglobia</taxon>
        <taxon>Terriglobales</taxon>
        <taxon>Acidobacteriaceae</taxon>
        <taxon>Acidicapsa</taxon>
    </lineage>
</organism>
<reference evidence="3" key="1">
    <citation type="journal article" date="2019" name="Int. J. Syst. Evol. Microbiol.">
        <title>The Global Catalogue of Microorganisms (GCM) 10K type strain sequencing project: providing services to taxonomists for standard genome sequencing and annotation.</title>
        <authorList>
            <consortium name="The Broad Institute Genomics Platform"/>
            <consortium name="The Broad Institute Genome Sequencing Center for Infectious Disease"/>
            <person name="Wu L."/>
            <person name="Ma J."/>
        </authorList>
    </citation>
    <scope>NUCLEOTIDE SEQUENCE [LARGE SCALE GENOMIC DNA]</scope>
    <source>
        <strain evidence="3">JCM 4087</strain>
    </source>
</reference>
<sequence>MSLSLLSMITVNGSVAVDTVRLGLESDSARWFSVVKYSGYAVALGCALEAPETFHILKRWWLLRFRGENREESINEKRSWLVPAAAAGLLAIVLGIFLETYAEGRVSDLDAQLRAHESDKITAAESDASEAKTRAAKLETSNKQLGIELEKSKAENLAKERELDAAQRKTAEVQKSAAAAFTVFVRRTGERLLNIEKFAKEMKPFPRKDVEIWYTDDDPEAKKFAEDVWAGALNAWGRPVPTLRVRKPFDMVCNQIEGGQPGITVIAHDSSGYTGTNSFGVTLARNLLVFPPTWVGTPCDKLPVNKIIVNIGVRDRM</sequence>
<feature type="coiled-coil region" evidence="1">
    <location>
        <begin position="121"/>
        <end position="169"/>
    </location>
</feature>
<evidence type="ECO:0000313" key="2">
    <source>
        <dbReference type="EMBL" id="MFC5863003.1"/>
    </source>
</evidence>
<protein>
    <submittedName>
        <fullName evidence="2">Uncharacterized protein</fullName>
    </submittedName>
</protein>
<dbReference type="RefSeq" id="WP_263339248.1">
    <property type="nucleotide sequence ID" value="NZ_JAGSYH010000005.1"/>
</dbReference>
<dbReference type="Proteomes" id="UP001596091">
    <property type="component" value="Unassembled WGS sequence"/>
</dbReference>
<evidence type="ECO:0000313" key="3">
    <source>
        <dbReference type="Proteomes" id="UP001596091"/>
    </source>
</evidence>
<gene>
    <name evidence="2" type="ORF">ACFPT7_11920</name>
</gene>
<name>A0ABW1EI06_9BACT</name>
<dbReference type="EMBL" id="JBHSPH010000003">
    <property type="protein sequence ID" value="MFC5863003.1"/>
    <property type="molecule type" value="Genomic_DNA"/>
</dbReference>
<accession>A0ABW1EI06</accession>
<comment type="caution">
    <text evidence="2">The sequence shown here is derived from an EMBL/GenBank/DDBJ whole genome shotgun (WGS) entry which is preliminary data.</text>
</comment>
<evidence type="ECO:0000256" key="1">
    <source>
        <dbReference type="SAM" id="Coils"/>
    </source>
</evidence>
<keyword evidence="3" id="KW-1185">Reference proteome</keyword>